<protein>
    <submittedName>
        <fullName evidence="4">Uncharacterized protein</fullName>
    </submittedName>
</protein>
<evidence type="ECO:0000313" key="6">
    <source>
        <dbReference type="Proteomes" id="UP001560293"/>
    </source>
</evidence>
<evidence type="ECO:0000313" key="3">
    <source>
        <dbReference type="EMBL" id="MEX6463226.1"/>
    </source>
</evidence>
<evidence type="ECO:0000256" key="2">
    <source>
        <dbReference type="SAM" id="Phobius"/>
    </source>
</evidence>
<dbReference type="Proteomes" id="UP001560293">
    <property type="component" value="Unassembled WGS sequence"/>
</dbReference>
<dbReference type="RefSeq" id="WP_243699735.1">
    <property type="nucleotide sequence ID" value="NZ_CP143053.1"/>
</dbReference>
<keyword evidence="6" id="KW-1185">Reference proteome</keyword>
<evidence type="ECO:0000313" key="4">
    <source>
        <dbReference type="EMBL" id="TCW23160.1"/>
    </source>
</evidence>
<dbReference type="EMBL" id="JBFTEZ010000002">
    <property type="protein sequence ID" value="MEX6463226.1"/>
    <property type="molecule type" value="Genomic_DNA"/>
</dbReference>
<feature type="region of interest" description="Disordered" evidence="1">
    <location>
        <begin position="70"/>
        <end position="93"/>
    </location>
</feature>
<reference evidence="4 5" key="1">
    <citation type="submission" date="2019-03" db="EMBL/GenBank/DDBJ databases">
        <title>Root nodule microbial communities of legume samples collected from USA, Mexico and Botswana.</title>
        <authorList>
            <person name="Hirsch A."/>
        </authorList>
    </citation>
    <scope>NUCLEOTIDE SEQUENCE [LARGE SCALE GENOMIC DNA]</scope>
    <source>
        <strain evidence="4 5">55</strain>
    </source>
</reference>
<dbReference type="AlphaFoldDB" id="A0A4R3ZSG7"/>
<evidence type="ECO:0000256" key="1">
    <source>
        <dbReference type="SAM" id="MobiDB-lite"/>
    </source>
</evidence>
<name>A0A4R3ZSG7_9ACTN</name>
<keyword evidence="2" id="KW-0472">Membrane</keyword>
<organism evidence="4 5">
    <name type="scientific">Dietzia cinnamea</name>
    <dbReference type="NCBI Taxonomy" id="321318"/>
    <lineage>
        <taxon>Bacteria</taxon>
        <taxon>Bacillati</taxon>
        <taxon>Actinomycetota</taxon>
        <taxon>Actinomycetes</taxon>
        <taxon>Mycobacteriales</taxon>
        <taxon>Dietziaceae</taxon>
        <taxon>Dietzia</taxon>
    </lineage>
</organism>
<comment type="caution">
    <text evidence="4">The sequence shown here is derived from an EMBL/GenBank/DDBJ whole genome shotgun (WGS) entry which is preliminary data.</text>
</comment>
<keyword evidence="2" id="KW-0812">Transmembrane</keyword>
<feature type="transmembrane region" description="Helical" evidence="2">
    <location>
        <begin position="29"/>
        <end position="49"/>
    </location>
</feature>
<evidence type="ECO:0000313" key="5">
    <source>
        <dbReference type="Proteomes" id="UP000295805"/>
    </source>
</evidence>
<gene>
    <name evidence="3" type="ORF">AB6N35_02490</name>
    <name evidence="4" type="ORF">EDD19_11588</name>
</gene>
<keyword evidence="2" id="KW-1133">Transmembrane helix</keyword>
<accession>A0A4R3ZSG7</accession>
<dbReference type="GeneID" id="89531538"/>
<reference evidence="3" key="3">
    <citation type="submission" date="2024-07" db="EMBL/GenBank/DDBJ databases">
        <authorList>
            <person name="Wildschutte H."/>
        </authorList>
    </citation>
    <scope>NUCLEOTIDE SEQUENCE</scope>
    <source>
        <strain evidence="3">N60</strain>
    </source>
</reference>
<sequence>MSAPVSGGAPHEMILAGLLLPESVLSSDWFAVLAAFVAINTVMYVTLAVTKTLPKIHVRDLLPRTYVRSETRSIHPDDAEPWPREARRPSGRE</sequence>
<reference evidence="6" key="2">
    <citation type="submission" date="2024-07" db="EMBL/GenBank/DDBJ databases">
        <title>Pseudomonas strain that inhibits Aeromonas fish pathogens.</title>
        <authorList>
            <person name="Wildschutte H."/>
        </authorList>
    </citation>
    <scope>NUCLEOTIDE SEQUENCE [LARGE SCALE GENOMIC DNA]</scope>
    <source>
        <strain evidence="6">n60</strain>
    </source>
</reference>
<dbReference type="EMBL" id="SMCX01000015">
    <property type="protein sequence ID" value="TCW23160.1"/>
    <property type="molecule type" value="Genomic_DNA"/>
</dbReference>
<proteinExistence type="predicted"/>
<dbReference type="Proteomes" id="UP000295805">
    <property type="component" value="Unassembled WGS sequence"/>
</dbReference>